<dbReference type="EMBL" id="PPEL01000133">
    <property type="protein sequence ID" value="PNV64244.1"/>
    <property type="molecule type" value="Genomic_DNA"/>
</dbReference>
<dbReference type="Pfam" id="PF13565">
    <property type="entry name" value="HTH_32"/>
    <property type="match status" value="1"/>
</dbReference>
<reference evidence="2 3" key="1">
    <citation type="journal article" date="2018" name="Int. J. Syst. Evol. Microbiol.">
        <title>Rubneribacter badeniensis gen. nov., sp. nov. and Enteroscipio rubneri gen. nov., sp. nov., new members of the Eggerthellaceae isolated from human faeces.</title>
        <authorList>
            <person name="Danylec N."/>
            <person name="Gobl A."/>
            <person name="Stoll D.A."/>
            <person name="Hetzer B."/>
            <person name="Kulling S.E."/>
            <person name="Huch M."/>
        </authorList>
    </citation>
    <scope>NUCLEOTIDE SEQUENCE [LARGE SCALE GENOMIC DNA]</scope>
    <source>
        <strain evidence="2 3">ResAG-85</strain>
    </source>
</reference>
<dbReference type="PROSITE" id="PS50994">
    <property type="entry name" value="INTEGRASE"/>
    <property type="match status" value="1"/>
</dbReference>
<dbReference type="Gene3D" id="3.30.420.10">
    <property type="entry name" value="Ribonuclease H-like superfamily/Ribonuclease H"/>
    <property type="match status" value="1"/>
</dbReference>
<dbReference type="InterPro" id="IPR036388">
    <property type="entry name" value="WH-like_DNA-bd_sf"/>
</dbReference>
<comment type="caution">
    <text evidence="2">The sequence shown here is derived from an EMBL/GenBank/DDBJ whole genome shotgun (WGS) entry which is preliminary data.</text>
</comment>
<protein>
    <submittedName>
        <fullName evidence="2">IS481 family transposase</fullName>
    </submittedName>
</protein>
<evidence type="ECO:0000313" key="2">
    <source>
        <dbReference type="EMBL" id="PNV64244.1"/>
    </source>
</evidence>
<dbReference type="AlphaFoldDB" id="A0A2K2U1W0"/>
<evidence type="ECO:0000259" key="1">
    <source>
        <dbReference type="PROSITE" id="PS50994"/>
    </source>
</evidence>
<dbReference type="InterPro" id="IPR012337">
    <property type="entry name" value="RNaseH-like_sf"/>
</dbReference>
<dbReference type="Pfam" id="PF13683">
    <property type="entry name" value="rve_3"/>
    <property type="match status" value="1"/>
</dbReference>
<dbReference type="InterPro" id="IPR001584">
    <property type="entry name" value="Integrase_cat-core"/>
</dbReference>
<dbReference type="SUPFAM" id="SSF53098">
    <property type="entry name" value="Ribonuclease H-like"/>
    <property type="match status" value="1"/>
</dbReference>
<evidence type="ECO:0000313" key="3">
    <source>
        <dbReference type="Proteomes" id="UP000236488"/>
    </source>
</evidence>
<dbReference type="GO" id="GO:0015074">
    <property type="term" value="P:DNA integration"/>
    <property type="evidence" value="ECO:0007669"/>
    <property type="project" value="InterPro"/>
</dbReference>
<dbReference type="PANTHER" id="PTHR47515">
    <property type="entry name" value="LOW CALCIUM RESPONSE LOCUS PROTEIN T"/>
    <property type="match status" value="1"/>
</dbReference>
<dbReference type="PANTHER" id="PTHR47515:SF2">
    <property type="entry name" value="INTEGRASE CORE DOMAIN PROTEIN"/>
    <property type="match status" value="1"/>
</dbReference>
<feature type="domain" description="Integrase catalytic" evidence="1">
    <location>
        <begin position="142"/>
        <end position="309"/>
    </location>
</feature>
<gene>
    <name evidence="2" type="ORF">C2L80_13015</name>
</gene>
<accession>A0A2K2U1W0</accession>
<organism evidence="2 3">
    <name type="scientific">Rubneribacter badeniensis</name>
    <dbReference type="NCBI Taxonomy" id="2070688"/>
    <lineage>
        <taxon>Bacteria</taxon>
        <taxon>Bacillati</taxon>
        <taxon>Actinomycetota</taxon>
        <taxon>Coriobacteriia</taxon>
        <taxon>Eggerthellales</taxon>
        <taxon>Eggerthellaceae</taxon>
        <taxon>Rubneribacter</taxon>
    </lineage>
</organism>
<name>A0A2K2U1W0_9ACTN</name>
<keyword evidence="3" id="KW-1185">Reference proteome</keyword>
<dbReference type="InterPro" id="IPR036397">
    <property type="entry name" value="RNaseH_sf"/>
</dbReference>
<proteinExistence type="predicted"/>
<dbReference type="GO" id="GO:0003676">
    <property type="term" value="F:nucleic acid binding"/>
    <property type="evidence" value="ECO:0007669"/>
    <property type="project" value="InterPro"/>
</dbReference>
<dbReference type="Proteomes" id="UP000236488">
    <property type="component" value="Unassembled WGS sequence"/>
</dbReference>
<dbReference type="InterPro" id="IPR009057">
    <property type="entry name" value="Homeodomain-like_sf"/>
</dbReference>
<dbReference type="SUPFAM" id="SSF46689">
    <property type="entry name" value="Homeodomain-like"/>
    <property type="match status" value="1"/>
</dbReference>
<dbReference type="Gene3D" id="1.10.10.10">
    <property type="entry name" value="Winged helix-like DNA-binding domain superfamily/Winged helix DNA-binding domain"/>
    <property type="match status" value="1"/>
</dbReference>
<sequence length="392" mass="42712">MPWKETSVLEQRRAFIEDVLAGRGSVRALCEKYGISEKTGHKWKRRFMESGLAGLADESRAPHSSPAKLDEDAVIRVLGIRRAHPTWGPRKIAALYARAYPGRPAPSESSIYRVLGKAGLVAPRRVRAAPCGSAGSMRRLIPAESPNDVWTVDFKGWWVSDGERCLPLTVRDLASRAILEVRLMESASAEAVRERFEGLFSRFGLPRVIRSDNGAPFATTTGFLGLTTLSAWWMSLGIVPDRTQPGRPGQNGSHERMHADLSREVQGRVPGGVAANQAALDAWAEEYNRERPHEALGMATPSEVYSPSGRAYDPAADLEYPMGYLPRKVNKAGEVKLGGRPYRLGSALRGLTVGVQPDEGGATVWLGGFPIASLDFSTEGVRPIDILTGEEA</sequence>